<proteinExistence type="predicted"/>
<protein>
    <submittedName>
        <fullName evidence="1">Uncharacterized protein</fullName>
    </submittedName>
</protein>
<reference evidence="1 2" key="1">
    <citation type="submission" date="2019-05" db="EMBL/GenBank/DDBJ databases">
        <title>Emergence of the Ug99 lineage of the wheat stem rust pathogen through somatic hybridization.</title>
        <authorList>
            <person name="Li F."/>
            <person name="Upadhyaya N.M."/>
            <person name="Sperschneider J."/>
            <person name="Matny O."/>
            <person name="Nguyen-Phuc H."/>
            <person name="Mago R."/>
            <person name="Raley C."/>
            <person name="Miller M.E."/>
            <person name="Silverstein K.A.T."/>
            <person name="Henningsen E."/>
            <person name="Hirsch C.D."/>
            <person name="Visser B."/>
            <person name="Pretorius Z.A."/>
            <person name="Steffenson B.J."/>
            <person name="Schwessinger B."/>
            <person name="Dodds P.N."/>
            <person name="Figueroa M."/>
        </authorList>
    </citation>
    <scope>NUCLEOTIDE SEQUENCE [LARGE SCALE GENOMIC DNA]</scope>
    <source>
        <strain evidence="1">21-0</strain>
    </source>
</reference>
<accession>A0A5B0QMT9</accession>
<name>A0A5B0QMT9_PUCGR</name>
<evidence type="ECO:0000313" key="2">
    <source>
        <dbReference type="Proteomes" id="UP000324748"/>
    </source>
</evidence>
<dbReference type="EMBL" id="VSWC01000014">
    <property type="protein sequence ID" value="KAA1114315.1"/>
    <property type="molecule type" value="Genomic_DNA"/>
</dbReference>
<gene>
    <name evidence="1" type="ORF">PGT21_003907</name>
</gene>
<evidence type="ECO:0000313" key="1">
    <source>
        <dbReference type="EMBL" id="KAA1114315.1"/>
    </source>
</evidence>
<dbReference type="Proteomes" id="UP000324748">
    <property type="component" value="Unassembled WGS sequence"/>
</dbReference>
<dbReference type="AlphaFoldDB" id="A0A5B0QMT9"/>
<organism evidence="1 2">
    <name type="scientific">Puccinia graminis f. sp. tritici</name>
    <dbReference type="NCBI Taxonomy" id="56615"/>
    <lineage>
        <taxon>Eukaryota</taxon>
        <taxon>Fungi</taxon>
        <taxon>Dikarya</taxon>
        <taxon>Basidiomycota</taxon>
        <taxon>Pucciniomycotina</taxon>
        <taxon>Pucciniomycetes</taxon>
        <taxon>Pucciniales</taxon>
        <taxon>Pucciniaceae</taxon>
        <taxon>Puccinia</taxon>
    </lineage>
</organism>
<keyword evidence="2" id="KW-1185">Reference proteome</keyword>
<comment type="caution">
    <text evidence="1">The sequence shown here is derived from an EMBL/GenBank/DDBJ whole genome shotgun (WGS) entry which is preliminary data.</text>
</comment>
<sequence>MPRINSSDKLPISLGPGDFSHPRVPWKTEALLLTNLNAHVGHSRDVVLRIGYQSTGTMVCYHCPRLLGSDALEESHPGTPWQCEGRVCSENLTLWHPMQRVATRKVVAGNDLERRFAQHRCSVQRVEA</sequence>